<evidence type="ECO:0000259" key="4">
    <source>
        <dbReference type="PROSITE" id="PS50949"/>
    </source>
</evidence>
<name>A0A2A7SRC1_9ENTE</name>
<evidence type="ECO:0000256" key="1">
    <source>
        <dbReference type="ARBA" id="ARBA00023015"/>
    </source>
</evidence>
<dbReference type="PROSITE" id="PS50949">
    <property type="entry name" value="HTH_GNTR"/>
    <property type="match status" value="1"/>
</dbReference>
<dbReference type="PANTHER" id="PTHR43537:SF24">
    <property type="entry name" value="GLUCONATE OPERON TRANSCRIPTIONAL REPRESSOR"/>
    <property type="match status" value="1"/>
</dbReference>
<dbReference type="Gene3D" id="1.20.120.530">
    <property type="entry name" value="GntR ligand-binding domain-like"/>
    <property type="match status" value="1"/>
</dbReference>
<dbReference type="InterPro" id="IPR011711">
    <property type="entry name" value="GntR_C"/>
</dbReference>
<dbReference type="SUPFAM" id="SSF48008">
    <property type="entry name" value="GntR ligand-binding domain-like"/>
    <property type="match status" value="1"/>
</dbReference>
<accession>A0A2A7SRC1</accession>
<evidence type="ECO:0000313" key="7">
    <source>
        <dbReference type="Proteomes" id="UP000220669"/>
    </source>
</evidence>
<dbReference type="Pfam" id="PF00392">
    <property type="entry name" value="GntR"/>
    <property type="match status" value="1"/>
</dbReference>
<dbReference type="SMART" id="SM00345">
    <property type="entry name" value="HTH_GNTR"/>
    <property type="match status" value="1"/>
</dbReference>
<dbReference type="GeneID" id="56742716"/>
<dbReference type="Proteomes" id="UP000220669">
    <property type="component" value="Unassembled WGS sequence"/>
</dbReference>
<evidence type="ECO:0000256" key="2">
    <source>
        <dbReference type="ARBA" id="ARBA00023125"/>
    </source>
</evidence>
<evidence type="ECO:0000256" key="3">
    <source>
        <dbReference type="ARBA" id="ARBA00023163"/>
    </source>
</evidence>
<dbReference type="PANTHER" id="PTHR43537">
    <property type="entry name" value="TRANSCRIPTIONAL REGULATOR, GNTR FAMILY"/>
    <property type="match status" value="1"/>
</dbReference>
<keyword evidence="3" id="KW-0804">Transcription</keyword>
<dbReference type="RefSeq" id="WP_016177148.1">
    <property type="nucleotide sequence ID" value="NZ_CABGKH010000001.1"/>
</dbReference>
<dbReference type="SMART" id="SM00895">
    <property type="entry name" value="FCD"/>
    <property type="match status" value="1"/>
</dbReference>
<proteinExistence type="predicted"/>
<keyword evidence="1" id="KW-0805">Transcription regulation</keyword>
<reference evidence="5 7" key="2">
    <citation type="submission" date="2017-09" db="EMBL/GenBank/DDBJ databases">
        <title>FDA dAtabase for Regulatory Grade micrObial Sequences (FDA-ARGOS): Supporting development and validation of Infectious Disease Dx tests.</title>
        <authorList>
            <person name="Minogue T."/>
            <person name="Wolcott M."/>
            <person name="Wasieloski L."/>
            <person name="Aguilar W."/>
            <person name="Moore D."/>
            <person name="Tallon L.J."/>
            <person name="Sadzewicz L."/>
            <person name="Ott S."/>
            <person name="Zhao X."/>
            <person name="Nagaraj S."/>
            <person name="Vavikolanu K."/>
            <person name="Aluvathingal J."/>
            <person name="Nadendla S."/>
            <person name="Sichtig H."/>
        </authorList>
    </citation>
    <scope>NUCLEOTIDE SEQUENCE [LARGE SCALE GENOMIC DNA]</scope>
    <source>
        <strain evidence="5 7">FDAARGOS_396</strain>
    </source>
</reference>
<dbReference type="Proteomes" id="UP000252797">
    <property type="component" value="Unassembled WGS sequence"/>
</dbReference>
<dbReference type="AlphaFoldDB" id="A0A2A7SRC1"/>
<comment type="caution">
    <text evidence="6">The sequence shown here is derived from an EMBL/GenBank/DDBJ whole genome shotgun (WGS) entry which is preliminary data.</text>
</comment>
<evidence type="ECO:0000313" key="5">
    <source>
        <dbReference type="EMBL" id="PEH46091.1"/>
    </source>
</evidence>
<dbReference type="EMBL" id="LEPB01000001">
    <property type="protein sequence ID" value="RCA11854.1"/>
    <property type="molecule type" value="Genomic_DNA"/>
</dbReference>
<dbReference type="GO" id="GO:0003677">
    <property type="term" value="F:DNA binding"/>
    <property type="evidence" value="ECO:0007669"/>
    <property type="project" value="UniProtKB-KW"/>
</dbReference>
<dbReference type="InterPro" id="IPR008920">
    <property type="entry name" value="TF_FadR/GntR_C"/>
</dbReference>
<evidence type="ECO:0000313" key="8">
    <source>
        <dbReference type="Proteomes" id="UP000252797"/>
    </source>
</evidence>
<gene>
    <name evidence="5" type="ORF">CRM96_14400</name>
    <name evidence="6" type="ORF">EA71_00058</name>
</gene>
<dbReference type="EMBL" id="PDEB01000004">
    <property type="protein sequence ID" value="PEH46091.1"/>
    <property type="molecule type" value="Genomic_DNA"/>
</dbReference>
<dbReference type="GO" id="GO:0003700">
    <property type="term" value="F:DNA-binding transcription factor activity"/>
    <property type="evidence" value="ECO:0007669"/>
    <property type="project" value="InterPro"/>
</dbReference>
<dbReference type="SUPFAM" id="SSF46785">
    <property type="entry name" value="Winged helix' DNA-binding domain"/>
    <property type="match status" value="1"/>
</dbReference>
<evidence type="ECO:0000313" key="6">
    <source>
        <dbReference type="EMBL" id="RCA11854.1"/>
    </source>
</evidence>
<dbReference type="Gene3D" id="1.10.10.10">
    <property type="entry name" value="Winged helix-like DNA-binding domain superfamily/Winged helix DNA-binding domain"/>
    <property type="match status" value="1"/>
</dbReference>
<dbReference type="InterPro" id="IPR036390">
    <property type="entry name" value="WH_DNA-bd_sf"/>
</dbReference>
<protein>
    <submittedName>
        <fullName evidence="6">GntR family transcriptional regulator</fullName>
    </submittedName>
</protein>
<dbReference type="InterPro" id="IPR000524">
    <property type="entry name" value="Tscrpt_reg_HTH_GntR"/>
</dbReference>
<organism evidence="6 8">
    <name type="scientific">Enterococcus durans</name>
    <dbReference type="NCBI Taxonomy" id="53345"/>
    <lineage>
        <taxon>Bacteria</taxon>
        <taxon>Bacillati</taxon>
        <taxon>Bacillota</taxon>
        <taxon>Bacilli</taxon>
        <taxon>Lactobacillales</taxon>
        <taxon>Enterococcaceae</taxon>
        <taxon>Enterococcus</taxon>
    </lineage>
</organism>
<feature type="domain" description="HTH gntR-type" evidence="4">
    <location>
        <begin position="18"/>
        <end position="85"/>
    </location>
</feature>
<keyword evidence="2" id="KW-0238">DNA-binding</keyword>
<dbReference type="CDD" id="cd07377">
    <property type="entry name" value="WHTH_GntR"/>
    <property type="match status" value="1"/>
</dbReference>
<dbReference type="InterPro" id="IPR036388">
    <property type="entry name" value="WH-like_DNA-bd_sf"/>
</dbReference>
<reference evidence="6 8" key="1">
    <citation type="submission" date="2015-06" db="EMBL/GenBank/DDBJ databases">
        <title>The Genome Sequence of Enterococcus durans 4EA1.</title>
        <authorList>
            <consortium name="The Broad Institute Genomics Platform"/>
            <consortium name="The Broad Institute Genome Sequencing Center for Infectious Disease"/>
            <person name="Earl A.M."/>
            <person name="Van Tyne D."/>
            <person name="Lebreton F."/>
            <person name="Saavedra J.T."/>
            <person name="Gilmore M.S."/>
            <person name="Manson Mcguire A."/>
            <person name="Clock S."/>
            <person name="Crupain M."/>
            <person name="Rangan U."/>
            <person name="Young S."/>
            <person name="Abouelleil A."/>
            <person name="Cao P."/>
            <person name="Chapman S.B."/>
            <person name="Griggs A."/>
            <person name="Priest M."/>
            <person name="Shea T."/>
            <person name="Wortman J."/>
            <person name="Nusbaum C."/>
            <person name="Birren B."/>
        </authorList>
    </citation>
    <scope>NUCLEOTIDE SEQUENCE [LARGE SCALE GENOMIC DNA]</scope>
    <source>
        <strain evidence="6 8">4EA1</strain>
    </source>
</reference>
<sequence length="231" mass="27079">MNAMIENVRQNLDFSQNKPLKVLVYEAFRKTIILGQIPAGSRINEKEFSDTLNISRTPIRYALRQLVDEQLVEHVPKIGIVVKGISKKDAYEIFDIRKSLDTLATIKAMEKMDEKDFLELKELLTYGDKLNEEDRVDELLANFSDFNTFIYEKSQMLRLKGIVMELRSYLLYFRDISIRSSERRSVALAEHWLIYRGMKTNNIAQIKMITQEHLDHSLQFILAEMERQKIG</sequence>
<dbReference type="Pfam" id="PF07729">
    <property type="entry name" value="FCD"/>
    <property type="match status" value="1"/>
</dbReference>